<dbReference type="GO" id="GO:0019934">
    <property type="term" value="P:cGMP-mediated signaling"/>
    <property type="evidence" value="ECO:0007669"/>
    <property type="project" value="TreeGrafter"/>
</dbReference>
<dbReference type="InterPro" id="IPR029787">
    <property type="entry name" value="Nucleotide_cyclase"/>
</dbReference>
<dbReference type="Gene3D" id="3.30.70.1230">
    <property type="entry name" value="Nucleotide cyclase"/>
    <property type="match status" value="1"/>
</dbReference>
<name>A0A6C0ES94_9ZZZZ</name>
<keyword evidence="1" id="KW-0812">Transmembrane</keyword>
<organism evidence="3">
    <name type="scientific">viral metagenome</name>
    <dbReference type="NCBI Taxonomy" id="1070528"/>
    <lineage>
        <taxon>unclassified sequences</taxon>
        <taxon>metagenomes</taxon>
        <taxon>organismal metagenomes</taxon>
    </lineage>
</organism>
<dbReference type="GO" id="GO:0008074">
    <property type="term" value="C:guanylate cyclase complex, soluble"/>
    <property type="evidence" value="ECO:0007669"/>
    <property type="project" value="TreeGrafter"/>
</dbReference>
<dbReference type="SMART" id="SM00044">
    <property type="entry name" value="CYCc"/>
    <property type="match status" value="1"/>
</dbReference>
<evidence type="ECO:0000259" key="2">
    <source>
        <dbReference type="PROSITE" id="PS50125"/>
    </source>
</evidence>
<dbReference type="CDD" id="cd07302">
    <property type="entry name" value="CHD"/>
    <property type="match status" value="1"/>
</dbReference>
<keyword evidence="1" id="KW-0472">Membrane</keyword>
<reference evidence="3" key="1">
    <citation type="journal article" date="2020" name="Nature">
        <title>Giant virus diversity and host interactions through global metagenomics.</title>
        <authorList>
            <person name="Schulz F."/>
            <person name="Roux S."/>
            <person name="Paez-Espino D."/>
            <person name="Jungbluth S."/>
            <person name="Walsh D.A."/>
            <person name="Denef V.J."/>
            <person name="McMahon K.D."/>
            <person name="Konstantinidis K.T."/>
            <person name="Eloe-Fadrosh E.A."/>
            <person name="Kyrpides N.C."/>
            <person name="Woyke T."/>
        </authorList>
    </citation>
    <scope>NUCLEOTIDE SEQUENCE</scope>
    <source>
        <strain evidence="3">GVMAG-M-3300009155-48</strain>
    </source>
</reference>
<dbReference type="PROSITE" id="PS50125">
    <property type="entry name" value="GUANYLATE_CYCLASE_2"/>
    <property type="match status" value="1"/>
</dbReference>
<dbReference type="EMBL" id="MN738926">
    <property type="protein sequence ID" value="QHT31868.1"/>
    <property type="molecule type" value="Genomic_DNA"/>
</dbReference>
<dbReference type="PANTHER" id="PTHR45655:SF13">
    <property type="entry name" value="SOLUBLE GUANYLATE CYCLASE GCY-32-RELATED"/>
    <property type="match status" value="1"/>
</dbReference>
<feature type="transmembrane region" description="Helical" evidence="1">
    <location>
        <begin position="184"/>
        <end position="202"/>
    </location>
</feature>
<dbReference type="PANTHER" id="PTHR45655">
    <property type="entry name" value="GUANYLATE CYCLASE SOLUBLE SUBUNIT BETA-2"/>
    <property type="match status" value="1"/>
</dbReference>
<dbReference type="InterPro" id="IPR001054">
    <property type="entry name" value="A/G_cyclase"/>
</dbReference>
<dbReference type="Pfam" id="PF00211">
    <property type="entry name" value="Guanylate_cyc"/>
    <property type="match status" value="1"/>
</dbReference>
<proteinExistence type="predicted"/>
<evidence type="ECO:0000256" key="1">
    <source>
        <dbReference type="SAM" id="Phobius"/>
    </source>
</evidence>
<feature type="transmembrane region" description="Helical" evidence="1">
    <location>
        <begin position="153"/>
        <end position="172"/>
    </location>
</feature>
<accession>A0A6C0ES94</accession>
<dbReference type="SUPFAM" id="SSF55073">
    <property type="entry name" value="Nucleotide cyclase"/>
    <property type="match status" value="1"/>
</dbReference>
<feature type="domain" description="Guanylate cyclase" evidence="2">
    <location>
        <begin position="323"/>
        <end position="454"/>
    </location>
</feature>
<dbReference type="AlphaFoldDB" id="A0A6C0ES94"/>
<protein>
    <recommendedName>
        <fullName evidence="2">Guanylate cyclase domain-containing protein</fullName>
    </recommendedName>
</protein>
<feature type="transmembrane region" description="Helical" evidence="1">
    <location>
        <begin position="41"/>
        <end position="61"/>
    </location>
</feature>
<keyword evidence="1" id="KW-1133">Transmembrane helix</keyword>
<sequence length="507" mass="59526">MIYILFFVFLYCNADIVLNKLYLSNYSTTLNNELIQTNSNFYYSITNLNLFVLSVYSIYLITNLIDYKSINKTSNALALVYIKYTINTFLSDNMTVSQFEFSRNIMWLFATPLMLKMYCDVNTIKLQDIKIHYHIIPVAINVFIYPYKNTITYYYLTGISWLLLLFFMKTLYTKRNITFTNVYLFIWSIFMFLNIIDLFQITNEYNINLYYSYADTISKMMTCIIVNDYNEKELTQLNNMDLQSVQFVSYMIKNIKIYKNENAIITHQCNKFIDFTTQQFLVKIPENKTILEQELLKKILPFDFDKKYIANANANAKQFNMICVLFTDIVNYTELSKIYDDKIIFQLLYTIYTAFDNTIKKYPHLQKIETIGDAYMVVGDIFRNSTNHKVVIKEMILFALDIVKEIKKIKTPANIPLCIRIGINMGSVSVGILGNEIPRLCVVGNTVNMASRLQSTAEIDTIQLSRHIYEQLEEIEFDINFEVIPKENVFLKNIGSITTYNIPPHYL</sequence>
<dbReference type="GO" id="GO:0070482">
    <property type="term" value="P:response to oxygen levels"/>
    <property type="evidence" value="ECO:0007669"/>
    <property type="project" value="TreeGrafter"/>
</dbReference>
<evidence type="ECO:0000313" key="3">
    <source>
        <dbReference type="EMBL" id="QHT31868.1"/>
    </source>
</evidence>
<dbReference type="GO" id="GO:0004383">
    <property type="term" value="F:guanylate cyclase activity"/>
    <property type="evidence" value="ECO:0007669"/>
    <property type="project" value="TreeGrafter"/>
</dbReference>